<dbReference type="Pfam" id="PF13416">
    <property type="entry name" value="SBP_bac_8"/>
    <property type="match status" value="1"/>
</dbReference>
<comment type="subcellular location">
    <subcellularLocation>
        <location evidence="1">Periplasm</location>
    </subcellularLocation>
</comment>
<dbReference type="InterPro" id="IPR006059">
    <property type="entry name" value="SBP"/>
</dbReference>
<protein>
    <submittedName>
        <fullName evidence="5">ABC transporter, periplasmic spermidine putrescine-binding protein PotD</fullName>
    </submittedName>
</protein>
<dbReference type="InterPro" id="IPR001188">
    <property type="entry name" value="Sperm_putr-bd"/>
</dbReference>
<name>A0A0H3ZWF9_VIBSP</name>
<evidence type="ECO:0000256" key="3">
    <source>
        <dbReference type="ARBA" id="ARBA00022729"/>
    </source>
</evidence>
<dbReference type="AlphaFoldDB" id="A0A0H3ZWF9"/>
<evidence type="ECO:0000313" key="5">
    <source>
        <dbReference type="EMBL" id="AKN38917.1"/>
    </source>
</evidence>
<dbReference type="SUPFAM" id="SSF53850">
    <property type="entry name" value="Periplasmic binding protein-like II"/>
    <property type="match status" value="1"/>
</dbReference>
<accession>A0A0H3ZWF9</accession>
<dbReference type="PANTHER" id="PTHR30222">
    <property type="entry name" value="SPERMIDINE/PUTRESCINE-BINDING PERIPLASMIC PROTEIN"/>
    <property type="match status" value="1"/>
</dbReference>
<evidence type="ECO:0000256" key="4">
    <source>
        <dbReference type="ARBA" id="ARBA00022764"/>
    </source>
</evidence>
<dbReference type="PRINTS" id="PR00909">
    <property type="entry name" value="SPERMDNBNDNG"/>
</dbReference>
<organism evidence="5">
    <name type="scientific">Vibrio splendidus</name>
    <dbReference type="NCBI Taxonomy" id="29497"/>
    <lineage>
        <taxon>Bacteria</taxon>
        <taxon>Pseudomonadati</taxon>
        <taxon>Pseudomonadota</taxon>
        <taxon>Gammaproteobacteria</taxon>
        <taxon>Vibrionales</taxon>
        <taxon>Vibrionaceae</taxon>
        <taxon>Vibrio</taxon>
    </lineage>
</organism>
<evidence type="ECO:0000256" key="1">
    <source>
        <dbReference type="ARBA" id="ARBA00004418"/>
    </source>
</evidence>
<dbReference type="CDD" id="cd13590">
    <property type="entry name" value="PBP2_PotD_PotF_like"/>
    <property type="match status" value="1"/>
</dbReference>
<proteinExistence type="predicted"/>
<sequence>MRFITCFSLTFSVFLSTQSFSEELKIFTWEDYISDTLIEEFEEQYGHTVSQVYFENEMLRDAVVYSGKALAYDLFIIDGLTIGELGKAGTLGDLSNTLKEGNANFTEVSRRACGGIGVPYSNGTMGVAFRSSRATEGITSWMDVFDYALEHPQTVVIPDDDVDTIAIALLALGFDPMTENEVELAQAYKLLMKVREQLLVIRAAIGYALDKKSGSKMEVAVIYSGEKEQIASYTEQDDWIYTIPQEGTLMWHECFSVHKDRPISKASIEFLNFINTPERSALNAEEMWFATSNRHVLGLASDDYLFDEELFPTGLDSGSSFTYKTLSKEASDLRSQILFVIHNQRYKTNK</sequence>
<keyword evidence="4" id="KW-0574">Periplasm</keyword>
<dbReference type="RefSeq" id="WP_210471981.1">
    <property type="nucleotide sequence ID" value="NZ_JBGOOA010000033.1"/>
</dbReference>
<dbReference type="GO" id="GO:0015846">
    <property type="term" value="P:polyamine transport"/>
    <property type="evidence" value="ECO:0007669"/>
    <property type="project" value="InterPro"/>
</dbReference>
<keyword evidence="2" id="KW-0813">Transport</keyword>
<dbReference type="GO" id="GO:0019808">
    <property type="term" value="F:polyamine binding"/>
    <property type="evidence" value="ECO:0007669"/>
    <property type="project" value="InterPro"/>
</dbReference>
<dbReference type="GO" id="GO:0042597">
    <property type="term" value="C:periplasmic space"/>
    <property type="evidence" value="ECO:0007669"/>
    <property type="project" value="UniProtKB-SubCell"/>
</dbReference>
<evidence type="ECO:0000256" key="2">
    <source>
        <dbReference type="ARBA" id="ARBA00022448"/>
    </source>
</evidence>
<reference evidence="5" key="1">
    <citation type="journal article" date="2015" name="MBio">
        <title>Eco-Evolutionary Dynamics of Episomes among Ecologically Cohesive Bacterial Populations.</title>
        <authorList>
            <person name="Xue H."/>
            <person name="Cordero O.X."/>
            <person name="Camas F.M."/>
            <person name="Trimble W."/>
            <person name="Meyer F."/>
            <person name="Guglielmini J."/>
            <person name="Rocha E.P."/>
            <person name="Polz M.F."/>
        </authorList>
    </citation>
    <scope>NUCLEOTIDE SEQUENCE</scope>
    <source>
        <strain evidence="5">FF_172</strain>
    </source>
</reference>
<dbReference type="EMBL" id="KP795621">
    <property type="protein sequence ID" value="AKN38917.1"/>
    <property type="molecule type" value="Genomic_DNA"/>
</dbReference>
<dbReference type="PANTHER" id="PTHR30222:SF12">
    <property type="entry name" value="NORSPERMIDINE SENSOR"/>
    <property type="match status" value="1"/>
</dbReference>
<keyword evidence="3" id="KW-0732">Signal</keyword>
<dbReference type="Gene3D" id="3.40.190.10">
    <property type="entry name" value="Periplasmic binding protein-like II"/>
    <property type="match status" value="2"/>
</dbReference>